<accession>A0A3S5B0H1</accession>
<dbReference type="GO" id="GO:0034599">
    <property type="term" value="P:cellular response to oxidative stress"/>
    <property type="evidence" value="ECO:0007669"/>
    <property type="project" value="TreeGrafter"/>
</dbReference>
<dbReference type="GO" id="GO:0008379">
    <property type="term" value="F:thioredoxin peroxidase activity"/>
    <property type="evidence" value="ECO:0007669"/>
    <property type="project" value="TreeGrafter"/>
</dbReference>
<keyword evidence="3 13" id="KW-0575">Peroxidase</keyword>
<evidence type="ECO:0000256" key="11">
    <source>
        <dbReference type="ARBA" id="ARBA00049091"/>
    </source>
</evidence>
<dbReference type="PANTHER" id="PTHR42801">
    <property type="entry name" value="THIOREDOXIN-DEPENDENT PEROXIDE REDUCTASE"/>
    <property type="match status" value="1"/>
</dbReference>
<evidence type="ECO:0000256" key="4">
    <source>
        <dbReference type="ARBA" id="ARBA00022862"/>
    </source>
</evidence>
<evidence type="ECO:0000256" key="5">
    <source>
        <dbReference type="ARBA" id="ARBA00023002"/>
    </source>
</evidence>
<keyword evidence="5 13" id="KW-0560">Oxidoreductase</keyword>
<comment type="similarity">
    <text evidence="9">Belongs to the peroxiredoxin family. BCP/PrxQ subfamily.</text>
</comment>
<keyword evidence="6" id="KW-1015">Disulfide bond</keyword>
<dbReference type="AlphaFoldDB" id="A0A3S5B0H1"/>
<evidence type="ECO:0000256" key="9">
    <source>
        <dbReference type="ARBA" id="ARBA00038489"/>
    </source>
</evidence>
<dbReference type="SUPFAM" id="SSF52833">
    <property type="entry name" value="Thioredoxin-like"/>
    <property type="match status" value="1"/>
</dbReference>
<evidence type="ECO:0000256" key="2">
    <source>
        <dbReference type="ARBA" id="ARBA00013017"/>
    </source>
</evidence>
<comment type="function">
    <text evidence="1">Thiol-specific peroxidase that catalyzes the reduction of hydrogen peroxide and organic hydroperoxides to water and alcohols, respectively. Plays a role in cell protection against oxidative stress by detoxifying peroxides and as sensor of hydrogen peroxide-mediated signaling events.</text>
</comment>
<evidence type="ECO:0000256" key="6">
    <source>
        <dbReference type="ARBA" id="ARBA00023157"/>
    </source>
</evidence>
<dbReference type="InterPro" id="IPR050924">
    <property type="entry name" value="Peroxiredoxin_BCP/PrxQ"/>
</dbReference>
<feature type="domain" description="Thioredoxin" evidence="12">
    <location>
        <begin position="48"/>
        <end position="218"/>
    </location>
</feature>
<dbReference type="PROSITE" id="PS51352">
    <property type="entry name" value="THIOREDOXIN_2"/>
    <property type="match status" value="1"/>
</dbReference>
<evidence type="ECO:0000256" key="3">
    <source>
        <dbReference type="ARBA" id="ARBA00022559"/>
    </source>
</evidence>
<evidence type="ECO:0000313" key="13">
    <source>
        <dbReference type="EMBL" id="VEI69987.1"/>
    </source>
</evidence>
<dbReference type="CDD" id="cd02970">
    <property type="entry name" value="PRX_like2"/>
    <property type="match status" value="1"/>
</dbReference>
<dbReference type="InterPro" id="IPR000866">
    <property type="entry name" value="AhpC/TSA"/>
</dbReference>
<evidence type="ECO:0000256" key="7">
    <source>
        <dbReference type="ARBA" id="ARBA00023284"/>
    </source>
</evidence>
<gene>
    <name evidence="13" type="primary">bcp_1</name>
    <name evidence="13" type="ORF">NCTC13193_02851</name>
</gene>
<reference evidence="13 14" key="1">
    <citation type="submission" date="2018-12" db="EMBL/GenBank/DDBJ databases">
        <authorList>
            <consortium name="Pathogen Informatics"/>
        </authorList>
    </citation>
    <scope>NUCLEOTIDE SEQUENCE [LARGE SCALE GENOMIC DNA]</scope>
    <source>
        <strain evidence="13 14">NCTC13193</strain>
    </source>
</reference>
<dbReference type="InterPro" id="IPR036249">
    <property type="entry name" value="Thioredoxin-like_sf"/>
</dbReference>
<evidence type="ECO:0000256" key="8">
    <source>
        <dbReference type="ARBA" id="ARBA00032824"/>
    </source>
</evidence>
<dbReference type="Pfam" id="PF00578">
    <property type="entry name" value="AhpC-TSA"/>
    <property type="match status" value="1"/>
</dbReference>
<comment type="catalytic activity">
    <reaction evidence="11">
        <text>a hydroperoxide + [thioredoxin]-dithiol = an alcohol + [thioredoxin]-disulfide + H2O</text>
        <dbReference type="Rhea" id="RHEA:62620"/>
        <dbReference type="Rhea" id="RHEA-COMP:10698"/>
        <dbReference type="Rhea" id="RHEA-COMP:10700"/>
        <dbReference type="ChEBI" id="CHEBI:15377"/>
        <dbReference type="ChEBI" id="CHEBI:29950"/>
        <dbReference type="ChEBI" id="CHEBI:30879"/>
        <dbReference type="ChEBI" id="CHEBI:35924"/>
        <dbReference type="ChEBI" id="CHEBI:50058"/>
        <dbReference type="EC" id="1.11.1.24"/>
    </reaction>
</comment>
<dbReference type="RefSeq" id="WP_141132165.1">
    <property type="nucleotide sequence ID" value="NZ_CAMITP010000008.1"/>
</dbReference>
<dbReference type="EMBL" id="LR134492">
    <property type="protein sequence ID" value="VEI69987.1"/>
    <property type="molecule type" value="Genomic_DNA"/>
</dbReference>
<evidence type="ECO:0000259" key="12">
    <source>
        <dbReference type="PROSITE" id="PS51352"/>
    </source>
</evidence>
<evidence type="ECO:0000256" key="1">
    <source>
        <dbReference type="ARBA" id="ARBA00003330"/>
    </source>
</evidence>
<dbReference type="Gene3D" id="3.40.30.10">
    <property type="entry name" value="Glutaredoxin"/>
    <property type="match status" value="1"/>
</dbReference>
<organism evidence="13 14">
    <name type="scientific">Serratia fonticola</name>
    <dbReference type="NCBI Taxonomy" id="47917"/>
    <lineage>
        <taxon>Bacteria</taxon>
        <taxon>Pseudomonadati</taxon>
        <taxon>Pseudomonadota</taxon>
        <taxon>Gammaproteobacteria</taxon>
        <taxon>Enterobacterales</taxon>
        <taxon>Yersiniaceae</taxon>
        <taxon>Serratia</taxon>
    </lineage>
</organism>
<evidence type="ECO:0000256" key="10">
    <source>
        <dbReference type="ARBA" id="ARBA00042639"/>
    </source>
</evidence>
<name>A0A3S5B0H1_SERFO</name>
<protein>
    <recommendedName>
        <fullName evidence="2">thioredoxin-dependent peroxiredoxin</fullName>
        <ecNumber evidence="2">1.11.1.24</ecNumber>
    </recommendedName>
    <alternativeName>
        <fullName evidence="8">Thioredoxin peroxidase</fullName>
    </alternativeName>
    <alternativeName>
        <fullName evidence="10">Thioredoxin-dependent peroxiredoxin Bcp</fullName>
    </alternativeName>
</protein>
<dbReference type="GO" id="GO:0045454">
    <property type="term" value="P:cell redox homeostasis"/>
    <property type="evidence" value="ECO:0007669"/>
    <property type="project" value="TreeGrafter"/>
</dbReference>
<keyword evidence="4" id="KW-0049">Antioxidant</keyword>
<dbReference type="InterPro" id="IPR013766">
    <property type="entry name" value="Thioredoxin_domain"/>
</dbReference>
<proteinExistence type="inferred from homology"/>
<dbReference type="PANTHER" id="PTHR42801:SF7">
    <property type="entry name" value="SLL1159 PROTEIN"/>
    <property type="match status" value="1"/>
</dbReference>
<dbReference type="GO" id="GO:0005737">
    <property type="term" value="C:cytoplasm"/>
    <property type="evidence" value="ECO:0007669"/>
    <property type="project" value="TreeGrafter"/>
</dbReference>
<dbReference type="Proteomes" id="UP000270487">
    <property type="component" value="Chromosome"/>
</dbReference>
<sequence>MKLQDQLDAFKAAFEAGQLPFKLAPSDHELLRQGIDELISTEMANNALSVGDRAPEFTLPDTQGNPVSSRQLLAQGPLVISFYRGGWCPYCNMDLQALQDVLPELRDRVNLVAISPQLPVNGQQMQQAHGLTFPLLTDSGNSLAAQFGLRFALADDLVELYTNSLGIDLTKLNDESGWTLPMPARFVIAPGGDIIYAEVNPDYTQRADPWALVSLLKG</sequence>
<dbReference type="EC" id="1.11.1.24" evidence="2"/>
<evidence type="ECO:0000313" key="14">
    <source>
        <dbReference type="Proteomes" id="UP000270487"/>
    </source>
</evidence>
<keyword evidence="7" id="KW-0676">Redox-active center</keyword>